<dbReference type="NCBIfam" id="TIGR01140">
    <property type="entry name" value="L_thr_O3P_dcar"/>
    <property type="match status" value="1"/>
</dbReference>
<dbReference type="InterPro" id="IPR004839">
    <property type="entry name" value="Aminotransferase_I/II_large"/>
</dbReference>
<dbReference type="UniPathway" id="UPA00148"/>
<evidence type="ECO:0000256" key="8">
    <source>
        <dbReference type="ARBA" id="ARBA00029996"/>
    </source>
</evidence>
<dbReference type="Gene3D" id="3.40.640.10">
    <property type="entry name" value="Type I PLP-dependent aspartate aminotransferase-like (Major domain)"/>
    <property type="match status" value="1"/>
</dbReference>
<dbReference type="GO" id="GO:0048472">
    <property type="term" value="F:threonine-phosphate decarboxylase activity"/>
    <property type="evidence" value="ECO:0007669"/>
    <property type="project" value="UniProtKB-EC"/>
</dbReference>
<dbReference type="SUPFAM" id="SSF53383">
    <property type="entry name" value="PLP-dependent transferases"/>
    <property type="match status" value="1"/>
</dbReference>
<dbReference type="PANTHER" id="PTHR42885">
    <property type="entry name" value="HISTIDINOL-PHOSPHATE AMINOTRANSFERASE-RELATED"/>
    <property type="match status" value="1"/>
</dbReference>
<dbReference type="AlphaFoldDB" id="A0A1S7PIH3"/>
<dbReference type="GO" id="GO:0030170">
    <property type="term" value="F:pyridoxal phosphate binding"/>
    <property type="evidence" value="ECO:0007669"/>
    <property type="project" value="InterPro"/>
</dbReference>
<evidence type="ECO:0000256" key="5">
    <source>
        <dbReference type="ARBA" id="ARBA00022573"/>
    </source>
</evidence>
<evidence type="ECO:0000256" key="7">
    <source>
        <dbReference type="ARBA" id="ARBA00023239"/>
    </source>
</evidence>
<dbReference type="GO" id="GO:0009236">
    <property type="term" value="P:cobalamin biosynthetic process"/>
    <property type="evidence" value="ECO:0007669"/>
    <property type="project" value="UniProtKB-UniPathway"/>
</dbReference>
<proteinExistence type="predicted"/>
<keyword evidence="6" id="KW-0663">Pyridoxal phosphate</keyword>
<dbReference type="CDD" id="cd00609">
    <property type="entry name" value="AAT_like"/>
    <property type="match status" value="1"/>
</dbReference>
<keyword evidence="7 11" id="KW-0456">Lyase</keyword>
<evidence type="ECO:0000256" key="6">
    <source>
        <dbReference type="ARBA" id="ARBA00022898"/>
    </source>
</evidence>
<dbReference type="Pfam" id="PF00155">
    <property type="entry name" value="Aminotran_1_2"/>
    <property type="match status" value="1"/>
</dbReference>
<dbReference type="GeneID" id="97365553"/>
<accession>A0A1S7PIH3</accession>
<evidence type="ECO:0000256" key="1">
    <source>
        <dbReference type="ARBA" id="ARBA00001933"/>
    </source>
</evidence>
<organism evidence="11 12">
    <name type="scientific">Agrobacterium tumefaciens str. Kerr 14</name>
    <dbReference type="NCBI Taxonomy" id="1183424"/>
    <lineage>
        <taxon>Bacteria</taxon>
        <taxon>Pseudomonadati</taxon>
        <taxon>Pseudomonadota</taxon>
        <taxon>Alphaproteobacteria</taxon>
        <taxon>Hyphomicrobiales</taxon>
        <taxon>Rhizobiaceae</taxon>
        <taxon>Rhizobium/Agrobacterium group</taxon>
        <taxon>Agrobacterium</taxon>
        <taxon>Agrobacterium tumefaciens complex</taxon>
    </lineage>
</organism>
<comment type="pathway">
    <text evidence="3">Cofactor biosynthesis; adenosylcobalamin biosynthesis.</text>
</comment>
<dbReference type="InterPro" id="IPR015424">
    <property type="entry name" value="PyrdxlP-dep_Trfase"/>
</dbReference>
<dbReference type="PANTHER" id="PTHR42885:SF1">
    <property type="entry name" value="THREONINE-PHOSPHATE DECARBOXYLASE"/>
    <property type="match status" value="1"/>
</dbReference>
<comment type="function">
    <text evidence="2">Decarboxylates L-threonine-O-3-phosphate to yield (R)-1-amino-2-propanol O-2-phosphate, the precursor for the linkage between the nucleotide loop and the corrin ring in cobalamin.</text>
</comment>
<name>A0A1S7PIH3_AGRTU</name>
<reference evidence="11 12" key="1">
    <citation type="submission" date="2016-01" db="EMBL/GenBank/DDBJ databases">
        <authorList>
            <person name="Oliw E.H."/>
        </authorList>
    </citation>
    <scope>NUCLEOTIDE SEQUENCE [LARGE SCALE GENOMIC DNA]</scope>
    <source>
        <strain evidence="11 12">Kerr 14</strain>
    </source>
</reference>
<protein>
    <recommendedName>
        <fullName evidence="4">threonine-phosphate decarboxylase</fullName>
        <ecNumber evidence="4">4.1.1.81</ecNumber>
    </recommendedName>
    <alternativeName>
        <fullName evidence="8">L-threonine-O-3-phosphate decarboxylase</fullName>
    </alternativeName>
</protein>
<evidence type="ECO:0000259" key="10">
    <source>
        <dbReference type="Pfam" id="PF00155"/>
    </source>
</evidence>
<dbReference type="InterPro" id="IPR015421">
    <property type="entry name" value="PyrdxlP-dep_Trfase_major"/>
</dbReference>
<dbReference type="EMBL" id="FBWC01000010">
    <property type="protein sequence ID" value="CUX21933.1"/>
    <property type="molecule type" value="Genomic_DNA"/>
</dbReference>
<evidence type="ECO:0000256" key="9">
    <source>
        <dbReference type="ARBA" id="ARBA00048531"/>
    </source>
</evidence>
<gene>
    <name evidence="11" type="ORF">AGR4C_Cc180083</name>
</gene>
<evidence type="ECO:0000313" key="11">
    <source>
        <dbReference type="EMBL" id="CUX21933.1"/>
    </source>
</evidence>
<dbReference type="EC" id="4.1.1.81" evidence="4"/>
<evidence type="ECO:0000256" key="3">
    <source>
        <dbReference type="ARBA" id="ARBA00004953"/>
    </source>
</evidence>
<evidence type="ECO:0000313" key="12">
    <source>
        <dbReference type="Proteomes" id="UP000191897"/>
    </source>
</evidence>
<dbReference type="Gene3D" id="3.90.1150.10">
    <property type="entry name" value="Aspartate Aminotransferase, domain 1"/>
    <property type="match status" value="1"/>
</dbReference>
<keyword evidence="5" id="KW-0169">Cobalamin biosynthesis</keyword>
<dbReference type="RefSeq" id="WP_003505294.1">
    <property type="nucleotide sequence ID" value="NZ_LT009730.1"/>
</dbReference>
<comment type="cofactor">
    <cofactor evidence="1">
        <name>pyridoxal 5'-phosphate</name>
        <dbReference type="ChEBI" id="CHEBI:597326"/>
    </cofactor>
</comment>
<sequence length="349" mass="37210">MGETVPEKARAAIRHGGNLGRARLMFPEAPAPWIDLSTGINPHSYPHSAVPASAFTRLPEPDAAEELKQLAAAHFGAPSARHVTLSPGTQMLMPLLAQIALARGAKSGAVLSPAYAEHARTARMAGLAVTELENTRELSAHDYAVVVNPNNPDGRITDRAALLSLAEAMRDKGGLLVVDEAFIETGGGAESLANAASQDALVILRSFGKFYGMAGVRLGFAIAKPDIAAELEARLGPWAVSGPALHIATQALADGKWQSSMRLRLAEDTRRMNDMLEKVGLAIAGGTSLFTLARNPRATELFSHLGQHGILVRIFDERPNDVRFGLPGSETEWQRLEEALSSFGYSSKV</sequence>
<evidence type="ECO:0000256" key="4">
    <source>
        <dbReference type="ARBA" id="ARBA00012285"/>
    </source>
</evidence>
<evidence type="ECO:0000256" key="2">
    <source>
        <dbReference type="ARBA" id="ARBA00003444"/>
    </source>
</evidence>
<dbReference type="InterPro" id="IPR015422">
    <property type="entry name" value="PyrdxlP-dep_Trfase_small"/>
</dbReference>
<comment type="catalytic activity">
    <reaction evidence="9">
        <text>O-phospho-L-threonine + H(+) = (R)-1-aminopropan-2-yl phosphate + CO2</text>
        <dbReference type="Rhea" id="RHEA:11492"/>
        <dbReference type="ChEBI" id="CHEBI:15378"/>
        <dbReference type="ChEBI" id="CHEBI:16526"/>
        <dbReference type="ChEBI" id="CHEBI:58563"/>
        <dbReference type="ChEBI" id="CHEBI:58675"/>
        <dbReference type="EC" id="4.1.1.81"/>
    </reaction>
</comment>
<dbReference type="InterPro" id="IPR005860">
    <property type="entry name" value="CobD"/>
</dbReference>
<dbReference type="Proteomes" id="UP000191897">
    <property type="component" value="Unassembled WGS sequence"/>
</dbReference>
<feature type="domain" description="Aminotransferase class I/classII large" evidence="10">
    <location>
        <begin position="33"/>
        <end position="335"/>
    </location>
</feature>